<dbReference type="InterPro" id="IPR045006">
    <property type="entry name" value="CHLI-like"/>
</dbReference>
<comment type="similarity">
    <text evidence="1">Belongs to the Mg-chelatase subunits D/I family. ComM subfamily.</text>
</comment>
<dbReference type="GO" id="GO:0005524">
    <property type="term" value="F:ATP binding"/>
    <property type="evidence" value="ECO:0007669"/>
    <property type="project" value="UniProtKB-KW"/>
</dbReference>
<dbReference type="SMART" id="SM00382">
    <property type="entry name" value="AAA"/>
    <property type="match status" value="1"/>
</dbReference>
<dbReference type="Pfam" id="PF01078">
    <property type="entry name" value="Mg_chelatase"/>
    <property type="match status" value="1"/>
</dbReference>
<dbReference type="PANTHER" id="PTHR32039">
    <property type="entry name" value="MAGNESIUM-CHELATASE SUBUNIT CHLI"/>
    <property type="match status" value="1"/>
</dbReference>
<protein>
    <recommendedName>
        <fullName evidence="4">MCM C-terminal AAA(+) ATPase domain-containing protein</fullName>
    </recommendedName>
</protein>
<name>A0A1G2QEL8_9BACT</name>
<dbReference type="AlphaFoldDB" id="A0A1G2QEL8"/>
<accession>A0A1G2QEL8</accession>
<dbReference type="Proteomes" id="UP000177043">
    <property type="component" value="Unassembled WGS sequence"/>
</dbReference>
<dbReference type="SUPFAM" id="SSF54211">
    <property type="entry name" value="Ribosomal protein S5 domain 2-like"/>
    <property type="match status" value="1"/>
</dbReference>
<reference evidence="5 6" key="1">
    <citation type="journal article" date="2016" name="Nat. Commun.">
        <title>Thousands of microbial genomes shed light on interconnected biogeochemical processes in an aquifer system.</title>
        <authorList>
            <person name="Anantharaman K."/>
            <person name="Brown C.T."/>
            <person name="Hug L.A."/>
            <person name="Sharon I."/>
            <person name="Castelle C.J."/>
            <person name="Probst A.J."/>
            <person name="Thomas B.C."/>
            <person name="Singh A."/>
            <person name="Wilkins M.J."/>
            <person name="Karaoz U."/>
            <person name="Brodie E.L."/>
            <person name="Williams K.H."/>
            <person name="Hubbard S.S."/>
            <person name="Banfield J.F."/>
        </authorList>
    </citation>
    <scope>NUCLEOTIDE SEQUENCE [LARGE SCALE GENOMIC DNA]</scope>
</reference>
<gene>
    <name evidence="5" type="ORF">A2571_00600</name>
</gene>
<dbReference type="InterPro" id="IPR001208">
    <property type="entry name" value="MCM_dom"/>
</dbReference>
<dbReference type="InterPro" id="IPR000523">
    <property type="entry name" value="Mg_chelatse_chII-like_cat_dom"/>
</dbReference>
<evidence type="ECO:0000256" key="2">
    <source>
        <dbReference type="ARBA" id="ARBA00022741"/>
    </source>
</evidence>
<dbReference type="InterPro" id="IPR020568">
    <property type="entry name" value="Ribosomal_Su5_D2-typ_SF"/>
</dbReference>
<sequence length="513" mass="55523">MFATTKSAQLIGLTADVIGIEVDIGKGLHSFSIVGLADKAIDEAKDRINAAIKNSGFKAPAKGNKKIVVSLAPADIKKTGTHFDVGIALGFLLANGDIKFDPTNKLFLGELALDGRIRPIRGTLFLAQKARDAGFTEIYVPKENTKEAALIDGLVVYGAETLRELVDHLFPSIDPDAKRVSSNLVPAKRTVVKAKTSEPEIDMADVKGQAGAKRGLLIAAAGGHNVAMFGPPGTGKTMLARAFAGILPPLNFAEILEATGIHSAAGVTRTLVVHPPYRAPHHTGSYVALVGGGTNPRPGEITLAHTGVLFLDEFPEFDKKVLEALRQPLEDRRVTVARAKHTIDFPARFILVAAMNPCPCGFRGAKARNCVCAPRDIARYERKLSGPIVDRIDVWLQVAEVKHADLSAETKEKTSAELSEKVKKAREIQEKRFADTNINLNAEMSAKQLTQFVKLSKELTNLLNTSAERLGLSARAYHRVIKLARTIADLEASADIKENHLLEALQYRPKIQN</sequence>
<dbReference type="InterPro" id="IPR025158">
    <property type="entry name" value="Mg_chelat-rel_C"/>
</dbReference>
<keyword evidence="3" id="KW-0067">ATP-binding</keyword>
<comment type="caution">
    <text evidence="5">The sequence shown here is derived from an EMBL/GenBank/DDBJ whole genome shotgun (WGS) entry which is preliminary data.</text>
</comment>
<organism evidence="5 6">
    <name type="scientific">Candidatus Vogelbacteria bacterium RIFOXYD1_FULL_44_32</name>
    <dbReference type="NCBI Taxonomy" id="1802438"/>
    <lineage>
        <taxon>Bacteria</taxon>
        <taxon>Candidatus Vogeliibacteriota</taxon>
    </lineage>
</organism>
<evidence type="ECO:0000313" key="5">
    <source>
        <dbReference type="EMBL" id="OHA58868.1"/>
    </source>
</evidence>
<dbReference type="InterPro" id="IPR004482">
    <property type="entry name" value="Mg_chelat-rel"/>
</dbReference>
<dbReference type="PANTHER" id="PTHR32039:SF7">
    <property type="entry name" value="COMPETENCE PROTEIN COMM"/>
    <property type="match status" value="1"/>
</dbReference>
<evidence type="ECO:0000313" key="6">
    <source>
        <dbReference type="Proteomes" id="UP000177043"/>
    </source>
</evidence>
<dbReference type="STRING" id="1802438.A2571_00600"/>
<dbReference type="InterPro" id="IPR027417">
    <property type="entry name" value="P-loop_NTPase"/>
</dbReference>
<dbReference type="SUPFAM" id="SSF52540">
    <property type="entry name" value="P-loop containing nucleoside triphosphate hydrolases"/>
    <property type="match status" value="1"/>
</dbReference>
<proteinExistence type="inferred from homology"/>
<dbReference type="Pfam" id="PF13335">
    <property type="entry name" value="Mg_chelatase_C"/>
    <property type="match status" value="1"/>
</dbReference>
<dbReference type="InterPro" id="IPR014721">
    <property type="entry name" value="Ribsml_uS5_D2-typ_fold_subgr"/>
</dbReference>
<dbReference type="PRINTS" id="PR01657">
    <property type="entry name" value="MCMFAMILY"/>
</dbReference>
<dbReference type="Gene3D" id="3.40.50.300">
    <property type="entry name" value="P-loop containing nucleotide triphosphate hydrolases"/>
    <property type="match status" value="1"/>
</dbReference>
<evidence type="ECO:0000256" key="3">
    <source>
        <dbReference type="ARBA" id="ARBA00022840"/>
    </source>
</evidence>
<dbReference type="PROSITE" id="PS50051">
    <property type="entry name" value="MCM_2"/>
    <property type="match status" value="1"/>
</dbReference>
<dbReference type="NCBIfam" id="TIGR00368">
    <property type="entry name" value="YifB family Mg chelatase-like AAA ATPase"/>
    <property type="match status" value="1"/>
</dbReference>
<dbReference type="EMBL" id="MHTJ01000002">
    <property type="protein sequence ID" value="OHA58868.1"/>
    <property type="molecule type" value="Genomic_DNA"/>
</dbReference>
<dbReference type="Pfam" id="PF13541">
    <property type="entry name" value="ChlI"/>
    <property type="match status" value="1"/>
</dbReference>
<dbReference type="InterPro" id="IPR003593">
    <property type="entry name" value="AAA+_ATPase"/>
</dbReference>
<evidence type="ECO:0000256" key="1">
    <source>
        <dbReference type="ARBA" id="ARBA00006354"/>
    </source>
</evidence>
<evidence type="ECO:0000259" key="4">
    <source>
        <dbReference type="PROSITE" id="PS50051"/>
    </source>
</evidence>
<dbReference type="Gene3D" id="3.30.230.10">
    <property type="match status" value="1"/>
</dbReference>
<keyword evidence="2" id="KW-0547">Nucleotide-binding</keyword>
<dbReference type="GO" id="GO:0003677">
    <property type="term" value="F:DNA binding"/>
    <property type="evidence" value="ECO:0007669"/>
    <property type="project" value="InterPro"/>
</dbReference>
<feature type="domain" description="MCM C-terminal AAA(+) ATPase" evidence="4">
    <location>
        <begin position="299"/>
        <end position="400"/>
    </location>
</feature>